<accession>A0A7G9GZC4</accession>
<keyword evidence="2" id="KW-1185">Reference proteome</keyword>
<evidence type="ECO:0000313" key="1">
    <source>
        <dbReference type="EMBL" id="QNM16156.1"/>
    </source>
</evidence>
<reference evidence="1 2" key="1">
    <citation type="submission" date="2020-08" db="EMBL/GenBank/DDBJ databases">
        <authorList>
            <person name="Liu C."/>
            <person name="Sun Q."/>
        </authorList>
    </citation>
    <scope>NUCLEOTIDE SEQUENCE [LARGE SCALE GENOMIC DNA]</scope>
    <source>
        <strain evidence="1 2">NSJ-57</strain>
    </source>
</reference>
<protein>
    <submittedName>
        <fullName evidence="1">Uncharacterized protein</fullName>
    </submittedName>
</protein>
<dbReference type="KEGG" id="fho:H9Q81_04930"/>
<dbReference type="Proteomes" id="UP000515913">
    <property type="component" value="Chromosome"/>
</dbReference>
<dbReference type="AlphaFoldDB" id="A0A7G9GZC4"/>
<name>A0A7G9GZC4_9FUSO</name>
<evidence type="ECO:0000313" key="2">
    <source>
        <dbReference type="Proteomes" id="UP000515913"/>
    </source>
</evidence>
<dbReference type="RefSeq" id="WP_187423224.1">
    <property type="nucleotide sequence ID" value="NZ_CP060637.1"/>
</dbReference>
<gene>
    <name evidence="1" type="ORF">H9Q81_04930</name>
</gene>
<sequence>MKKFILMFFLLHIFSYADYLISNSEIVLFYDKTYNNIQYIRGDVFNNIALSQIDCQLIVDKKEVISLNNYLTNISVLQNTNIMQLLYDINGDKLTISIIPSMIEKEKLYFIIDFLPPFMKNKNIDFSIRLVPQYDNKFVQFDKSTGSYHYDNFYFRSENYYGDLYIARNSKLEEFTLEKVVDRDKKYQDDNMYYIIDNVNVNTKPIFTIKFYHEFSPKIITDSTTIFAQEFEYWNKLDNSIDFDRSDKITQGQIKNLDIITSRAVIPDQISFNKSKENLDNKIELYYIKSTLDPSFDPMKFLEDINVRKKDSEAVVYYTMLFKYLNNTGNFLDPQLFEKKVSLEVLSLLDYLEESDGEIVNVRDNIRNYCWYFRMIKNIKNRQEFIKDKEFIEDKEKYLYEYVTKYYVLPDGLKTRRDDKKAYYKNIRYMDFMPKEYQVSVLNKDLKKYYNSSYGLLIVPEDDGKIDLEYNLTFIIKLYENGDYTLADKMLAKVEELIAQNNEFLIPQVYVNKNNPVGIYGNMLSLYFTAAKYKERYKNGN</sequence>
<proteinExistence type="predicted"/>
<organism evidence="1 2">
    <name type="scientific">Fusobacterium hominis</name>
    <dbReference type="NCBI Taxonomy" id="2764326"/>
    <lineage>
        <taxon>Bacteria</taxon>
        <taxon>Fusobacteriati</taxon>
        <taxon>Fusobacteriota</taxon>
        <taxon>Fusobacteriia</taxon>
        <taxon>Fusobacteriales</taxon>
        <taxon>Fusobacteriaceae</taxon>
        <taxon>Fusobacterium</taxon>
    </lineage>
</organism>
<dbReference type="EMBL" id="CP060637">
    <property type="protein sequence ID" value="QNM16156.1"/>
    <property type="molecule type" value="Genomic_DNA"/>
</dbReference>